<dbReference type="InterPro" id="IPR018979">
    <property type="entry name" value="FERM_N"/>
</dbReference>
<dbReference type="OrthoDB" id="10037309at2759"/>
<dbReference type="Proteomes" id="UP000784294">
    <property type="component" value="Unassembled WGS sequence"/>
</dbReference>
<feature type="compositionally biased region" description="Polar residues" evidence="1">
    <location>
        <begin position="1"/>
        <end position="11"/>
    </location>
</feature>
<dbReference type="SUPFAM" id="SSF54236">
    <property type="entry name" value="Ubiquitin-like"/>
    <property type="match status" value="1"/>
</dbReference>
<dbReference type="SMART" id="SM00295">
    <property type="entry name" value="B41"/>
    <property type="match status" value="1"/>
</dbReference>
<dbReference type="Gene3D" id="2.30.29.30">
    <property type="entry name" value="Pleckstrin-homology domain (PH domain)/Phosphotyrosine-binding domain (PTB)"/>
    <property type="match status" value="1"/>
</dbReference>
<dbReference type="CDD" id="cd14473">
    <property type="entry name" value="FERM_B-lobe"/>
    <property type="match status" value="1"/>
</dbReference>
<accession>A0A3S5C3D1</accession>
<dbReference type="Gene3D" id="3.10.20.90">
    <property type="entry name" value="Phosphatidylinositol 3-kinase Catalytic Subunit, Chain A, domain 1"/>
    <property type="match status" value="1"/>
</dbReference>
<dbReference type="PANTHER" id="PTHR23280">
    <property type="entry name" value="4.1 G PROTEIN"/>
    <property type="match status" value="1"/>
</dbReference>
<keyword evidence="4" id="KW-1185">Reference proteome</keyword>
<dbReference type="InterPro" id="IPR019748">
    <property type="entry name" value="FERM_central"/>
</dbReference>
<sequence>MASQAPQSDETTVPHRGWSLARPSSDNSQVLAGSKNLVISYVTLANSRVFHVEVDQKADGQEVLEKICKLLGIMDEVDYFGLQYFGPKNELLWVNTRNRLSKQIPGGQPYKLYFRVKFYVPPHTLLLEETRHQFFINIVQQLKQGLWDTDTSLELQAHLIALMAHAQFGDYNPVTTPCKYACFWPDRRDEIPPEAVRMAASFHRDLEGTTKAHSQYEVLRLVYMDMTSYGTHFYEAKDIFDHKILIGVGPEGICLCSTTGQVIERVTTVTTSTRVVTLNLLEDDASLKSKNYQLATTRLGNSLYRCIMELHSFFRCDSVREDVITQTNRDLRDAFTSLFDHNGE</sequence>
<evidence type="ECO:0000259" key="2">
    <source>
        <dbReference type="PROSITE" id="PS50057"/>
    </source>
</evidence>
<dbReference type="Gene3D" id="1.20.80.10">
    <property type="match status" value="1"/>
</dbReference>
<dbReference type="CDD" id="cd17104">
    <property type="entry name" value="FERM_F1_MYLIP"/>
    <property type="match status" value="1"/>
</dbReference>
<dbReference type="InterPro" id="IPR019749">
    <property type="entry name" value="Band_41_domain"/>
</dbReference>
<feature type="region of interest" description="Disordered" evidence="1">
    <location>
        <begin position="1"/>
        <end position="28"/>
    </location>
</feature>
<dbReference type="InterPro" id="IPR029071">
    <property type="entry name" value="Ubiquitin-like_domsf"/>
</dbReference>
<comment type="caution">
    <text evidence="3">The sequence shown here is derived from an EMBL/GenBank/DDBJ whole genome shotgun (WGS) entry which is preliminary data.</text>
</comment>
<dbReference type="PANTHER" id="PTHR23280:SF13">
    <property type="entry name" value="E3 UBIQUITIN-PROTEIN LIGASE MYLIP"/>
    <property type="match status" value="1"/>
</dbReference>
<dbReference type="InterPro" id="IPR011993">
    <property type="entry name" value="PH-like_dom_sf"/>
</dbReference>
<protein>
    <recommendedName>
        <fullName evidence="2">FERM domain-containing protein</fullName>
    </recommendedName>
</protein>
<dbReference type="SUPFAM" id="SSF50729">
    <property type="entry name" value="PH domain-like"/>
    <property type="match status" value="1"/>
</dbReference>
<dbReference type="PROSITE" id="PS50057">
    <property type="entry name" value="FERM_3"/>
    <property type="match status" value="1"/>
</dbReference>
<feature type="domain" description="FERM" evidence="2">
    <location>
        <begin position="38"/>
        <end position="318"/>
    </location>
</feature>
<gene>
    <name evidence="3" type="ORF">PXEA_LOCUS26034</name>
</gene>
<name>A0A3S5C3D1_9PLAT</name>
<dbReference type="InterPro" id="IPR035963">
    <property type="entry name" value="FERM_2"/>
</dbReference>
<proteinExistence type="predicted"/>
<dbReference type="AlphaFoldDB" id="A0A3S5C3D1"/>
<dbReference type="InterPro" id="IPR000299">
    <property type="entry name" value="FERM_domain"/>
</dbReference>
<reference evidence="3" key="1">
    <citation type="submission" date="2018-11" db="EMBL/GenBank/DDBJ databases">
        <authorList>
            <consortium name="Pathogen Informatics"/>
        </authorList>
    </citation>
    <scope>NUCLEOTIDE SEQUENCE</scope>
</reference>
<dbReference type="EMBL" id="CAAALY010244386">
    <property type="protein sequence ID" value="VEL32594.1"/>
    <property type="molecule type" value="Genomic_DNA"/>
</dbReference>
<dbReference type="GO" id="GO:0006511">
    <property type="term" value="P:ubiquitin-dependent protein catabolic process"/>
    <property type="evidence" value="ECO:0007669"/>
    <property type="project" value="TreeGrafter"/>
</dbReference>
<evidence type="ECO:0000256" key="1">
    <source>
        <dbReference type="SAM" id="MobiDB-lite"/>
    </source>
</evidence>
<dbReference type="Pfam" id="PF09379">
    <property type="entry name" value="FERM_N"/>
    <property type="match status" value="1"/>
</dbReference>
<organism evidence="3 4">
    <name type="scientific">Protopolystoma xenopodis</name>
    <dbReference type="NCBI Taxonomy" id="117903"/>
    <lineage>
        <taxon>Eukaryota</taxon>
        <taxon>Metazoa</taxon>
        <taxon>Spiralia</taxon>
        <taxon>Lophotrochozoa</taxon>
        <taxon>Platyhelminthes</taxon>
        <taxon>Monogenea</taxon>
        <taxon>Polyopisthocotylea</taxon>
        <taxon>Polystomatidea</taxon>
        <taxon>Polystomatidae</taxon>
        <taxon>Protopolystoma</taxon>
    </lineage>
</organism>
<dbReference type="InterPro" id="IPR014352">
    <property type="entry name" value="FERM/acyl-CoA-bd_prot_sf"/>
</dbReference>
<evidence type="ECO:0000313" key="3">
    <source>
        <dbReference type="EMBL" id="VEL32594.1"/>
    </source>
</evidence>
<dbReference type="GO" id="GO:0004842">
    <property type="term" value="F:ubiquitin-protein transferase activity"/>
    <property type="evidence" value="ECO:0007669"/>
    <property type="project" value="TreeGrafter"/>
</dbReference>
<evidence type="ECO:0000313" key="4">
    <source>
        <dbReference type="Proteomes" id="UP000784294"/>
    </source>
</evidence>
<dbReference type="SUPFAM" id="SSF47031">
    <property type="entry name" value="Second domain of FERM"/>
    <property type="match status" value="1"/>
</dbReference>